<dbReference type="Pfam" id="PF06810">
    <property type="entry name" value="Phage_scaffold"/>
    <property type="match status" value="1"/>
</dbReference>
<dbReference type="InterPro" id="IPR009636">
    <property type="entry name" value="SCAF"/>
</dbReference>
<proteinExistence type="predicted"/>
<gene>
    <name evidence="2" type="ORF">KDB89_13595</name>
</gene>
<dbReference type="EMBL" id="CP079216">
    <property type="protein sequence ID" value="QXT62748.1"/>
    <property type="molecule type" value="Genomic_DNA"/>
</dbReference>
<evidence type="ECO:0000256" key="1">
    <source>
        <dbReference type="SAM" id="MobiDB-lite"/>
    </source>
</evidence>
<dbReference type="Proteomes" id="UP000824504">
    <property type="component" value="Chromosome"/>
</dbReference>
<feature type="compositionally biased region" description="Basic and acidic residues" evidence="1">
    <location>
        <begin position="62"/>
        <end position="77"/>
    </location>
</feature>
<feature type="compositionally biased region" description="Polar residues" evidence="1">
    <location>
        <begin position="7"/>
        <end position="19"/>
    </location>
</feature>
<reference evidence="2 3" key="1">
    <citation type="submission" date="2021-07" db="EMBL/GenBank/DDBJ databases">
        <title>complete genome sequencing of Tessaracoccus sp.J1M15.</title>
        <authorList>
            <person name="Bae J.-W."/>
            <person name="Kim D.-y."/>
        </authorList>
    </citation>
    <scope>NUCLEOTIDE SEQUENCE [LARGE SCALE GENOMIC DNA]</scope>
    <source>
        <strain evidence="2 3">J1M15</strain>
    </source>
</reference>
<feature type="region of interest" description="Disordered" evidence="1">
    <location>
        <begin position="1"/>
        <end position="31"/>
    </location>
</feature>
<evidence type="ECO:0000313" key="2">
    <source>
        <dbReference type="EMBL" id="QXT62748.1"/>
    </source>
</evidence>
<protein>
    <submittedName>
        <fullName evidence="2">Phage scaffolding protein</fullName>
    </submittedName>
</protein>
<feature type="compositionally biased region" description="Polar residues" evidence="1">
    <location>
        <begin position="156"/>
        <end position="168"/>
    </location>
</feature>
<feature type="region of interest" description="Disordered" evidence="1">
    <location>
        <begin position="62"/>
        <end position="82"/>
    </location>
</feature>
<feature type="region of interest" description="Disordered" evidence="1">
    <location>
        <begin position="146"/>
        <end position="176"/>
    </location>
</feature>
<dbReference type="RefSeq" id="WP_219081919.1">
    <property type="nucleotide sequence ID" value="NZ_CP079216.1"/>
</dbReference>
<evidence type="ECO:0000313" key="3">
    <source>
        <dbReference type="Proteomes" id="UP000824504"/>
    </source>
</evidence>
<keyword evidence="3" id="KW-1185">Reference proteome</keyword>
<sequence length="176" mass="18585">MADATTPDPNDQAPTQEPQATDEKLGDPGLNALRSEREARKTAEKQLRDATAKLAAFEDANKTEAQRLTDNASKAEQRAQQAEQRLTDALTRQAVMNAAIEAGTIDAETTTLLALAGGAVTLDDNGEVIGAKKAIDALTKSKPHLFRPAGAGTRDATASGTQASTQSMDDWLRGIN</sequence>
<organism evidence="2 3">
    <name type="scientific">Tessaracoccus palaemonis</name>
    <dbReference type="NCBI Taxonomy" id="2829499"/>
    <lineage>
        <taxon>Bacteria</taxon>
        <taxon>Bacillati</taxon>
        <taxon>Actinomycetota</taxon>
        <taxon>Actinomycetes</taxon>
        <taxon>Propionibacteriales</taxon>
        <taxon>Propionibacteriaceae</taxon>
        <taxon>Tessaracoccus</taxon>
    </lineage>
</organism>
<accession>A0ABX8SKS1</accession>
<name>A0ABX8SKS1_9ACTN</name>